<dbReference type="AlphaFoldDB" id="A0A7R9FPU2"/>
<dbReference type="SMART" id="SM00408">
    <property type="entry name" value="IGc2"/>
    <property type="match status" value="1"/>
</dbReference>
<dbReference type="SMART" id="SM00406">
    <property type="entry name" value="IGv"/>
    <property type="match status" value="1"/>
</dbReference>
<dbReference type="GO" id="GO:0032589">
    <property type="term" value="C:neuron projection membrane"/>
    <property type="evidence" value="ECO:0007669"/>
    <property type="project" value="TreeGrafter"/>
</dbReference>
<dbReference type="SMART" id="SM00409">
    <property type="entry name" value="IG"/>
    <property type="match status" value="1"/>
</dbReference>
<dbReference type="OrthoDB" id="5969816at2759"/>
<dbReference type="GO" id="GO:0050808">
    <property type="term" value="P:synapse organization"/>
    <property type="evidence" value="ECO:0007669"/>
    <property type="project" value="TreeGrafter"/>
</dbReference>
<dbReference type="InterPro" id="IPR013783">
    <property type="entry name" value="Ig-like_fold"/>
</dbReference>
<name>A0A7R9FPU2_9CRUS</name>
<dbReference type="Pfam" id="PF07686">
    <property type="entry name" value="V-set"/>
    <property type="match status" value="1"/>
</dbReference>
<dbReference type="InterPro" id="IPR003598">
    <property type="entry name" value="Ig_sub2"/>
</dbReference>
<proteinExistence type="predicted"/>
<organism evidence="2">
    <name type="scientific">Darwinula stevensoni</name>
    <dbReference type="NCBI Taxonomy" id="69355"/>
    <lineage>
        <taxon>Eukaryota</taxon>
        <taxon>Metazoa</taxon>
        <taxon>Ecdysozoa</taxon>
        <taxon>Arthropoda</taxon>
        <taxon>Crustacea</taxon>
        <taxon>Oligostraca</taxon>
        <taxon>Ostracoda</taxon>
        <taxon>Podocopa</taxon>
        <taxon>Podocopida</taxon>
        <taxon>Darwinulocopina</taxon>
        <taxon>Darwinuloidea</taxon>
        <taxon>Darwinulidae</taxon>
        <taxon>Darwinula</taxon>
    </lineage>
</organism>
<accession>A0A7R9FPU2</accession>
<dbReference type="PANTHER" id="PTHR23279:SF21">
    <property type="entry name" value="DEFECTIVE PROBOSCIS EXTENSION RESPONSE 11, ISOFORM B-RELATED"/>
    <property type="match status" value="1"/>
</dbReference>
<evidence type="ECO:0000313" key="2">
    <source>
        <dbReference type="EMBL" id="CAD7250378.1"/>
    </source>
</evidence>
<evidence type="ECO:0000259" key="1">
    <source>
        <dbReference type="PROSITE" id="PS50835"/>
    </source>
</evidence>
<dbReference type="InterPro" id="IPR036179">
    <property type="entry name" value="Ig-like_dom_sf"/>
</dbReference>
<dbReference type="EMBL" id="LR902339">
    <property type="protein sequence ID" value="CAD7250378.1"/>
    <property type="molecule type" value="Genomic_DNA"/>
</dbReference>
<dbReference type="FunFam" id="2.60.40.10:FF:000129">
    <property type="entry name" value="CLUMA_CG018772, isoform A"/>
    <property type="match status" value="1"/>
</dbReference>
<dbReference type="Proteomes" id="UP000677054">
    <property type="component" value="Unassembled WGS sequence"/>
</dbReference>
<keyword evidence="3" id="KW-1185">Reference proteome</keyword>
<dbReference type="InterPro" id="IPR013106">
    <property type="entry name" value="Ig_V-set"/>
</dbReference>
<dbReference type="InterPro" id="IPR003599">
    <property type="entry name" value="Ig_sub"/>
</dbReference>
<protein>
    <recommendedName>
        <fullName evidence="1">Ig-like domain-containing protein</fullName>
    </recommendedName>
</protein>
<feature type="domain" description="Ig-like" evidence="1">
    <location>
        <begin position="23"/>
        <end position="118"/>
    </location>
</feature>
<gene>
    <name evidence="2" type="ORF">DSTB1V02_LOCUS10155</name>
</gene>
<dbReference type="Gene3D" id="2.60.40.10">
    <property type="entry name" value="Immunoglobulins"/>
    <property type="match status" value="1"/>
</dbReference>
<dbReference type="SUPFAM" id="SSF48726">
    <property type="entry name" value="Immunoglobulin"/>
    <property type="match status" value="1"/>
</dbReference>
<dbReference type="PANTHER" id="PTHR23279">
    <property type="entry name" value="DEFECTIVE PROBOSCIS EXTENSION RESPONSE DPR -RELATED"/>
    <property type="match status" value="1"/>
</dbReference>
<dbReference type="InterPro" id="IPR037448">
    <property type="entry name" value="Zig-8"/>
</dbReference>
<sequence length="130" mass="15136">MRKSGGKQVEEDLHQGAGLYPGPYFDNSLTKIVRARKGSHAYLSCRVHQLDNKSVSWVRRKDAHIISVGESSFIQDPRFRVYHFPRDHMWTLQIQDVRPEDSGEYECQISTEPKRSFLVLLKVLPQLFHI</sequence>
<dbReference type="InterPro" id="IPR007110">
    <property type="entry name" value="Ig-like_dom"/>
</dbReference>
<reference evidence="2" key="1">
    <citation type="submission" date="2020-11" db="EMBL/GenBank/DDBJ databases">
        <authorList>
            <person name="Tran Van P."/>
        </authorList>
    </citation>
    <scope>NUCLEOTIDE SEQUENCE</scope>
</reference>
<evidence type="ECO:0000313" key="3">
    <source>
        <dbReference type="Proteomes" id="UP000677054"/>
    </source>
</evidence>
<dbReference type="PROSITE" id="PS50835">
    <property type="entry name" value="IG_LIKE"/>
    <property type="match status" value="1"/>
</dbReference>
<dbReference type="EMBL" id="CAJPEV010002822">
    <property type="protein sequence ID" value="CAG0898140.1"/>
    <property type="molecule type" value="Genomic_DNA"/>
</dbReference>